<sequence>MKRRDFRQPRGQMYLHYHISRAQKEGRILPKGQPGVMSAIHLLHQR</sequence>
<protein>
    <submittedName>
        <fullName evidence="1">Uncharacterized protein</fullName>
    </submittedName>
</protein>
<evidence type="ECO:0000313" key="1">
    <source>
        <dbReference type="EMBL" id="AJQ93657.1"/>
    </source>
</evidence>
<dbReference type="EMBL" id="CP007142">
    <property type="protein sequence ID" value="AJQ93657.1"/>
    <property type="molecule type" value="Genomic_DNA"/>
</dbReference>
<reference evidence="1 2" key="1">
    <citation type="submission" date="2014-01" db="EMBL/GenBank/DDBJ databases">
        <title>Full genme sequencing of cellulolytic bacterium Gynuella sunshinyii YC6258T gen. nov., sp. nov.</title>
        <authorList>
            <person name="Khan H."/>
            <person name="Chung E.J."/>
            <person name="Chung Y.R."/>
        </authorList>
    </citation>
    <scope>NUCLEOTIDE SEQUENCE [LARGE SCALE GENOMIC DNA]</scope>
    <source>
        <strain evidence="1 2">YC6258</strain>
    </source>
</reference>
<dbReference type="HOGENOM" id="CLU_3184280_0_0_6"/>
<organism evidence="1 2">
    <name type="scientific">Gynuella sunshinyii YC6258</name>
    <dbReference type="NCBI Taxonomy" id="1445510"/>
    <lineage>
        <taxon>Bacteria</taxon>
        <taxon>Pseudomonadati</taxon>
        <taxon>Pseudomonadota</taxon>
        <taxon>Gammaproteobacteria</taxon>
        <taxon>Oceanospirillales</taxon>
        <taxon>Saccharospirillaceae</taxon>
        <taxon>Gynuella</taxon>
    </lineage>
</organism>
<name>A0A0C5VGC5_9GAMM</name>
<accession>A0A0C5VGC5</accession>
<evidence type="ECO:0000313" key="2">
    <source>
        <dbReference type="Proteomes" id="UP000032266"/>
    </source>
</evidence>
<dbReference type="KEGG" id="gsn:YC6258_01610"/>
<gene>
    <name evidence="1" type="ORF">YC6258_01610</name>
</gene>
<dbReference type="AlphaFoldDB" id="A0A0C5VGC5"/>
<keyword evidence="2" id="KW-1185">Reference proteome</keyword>
<proteinExistence type="predicted"/>
<dbReference type="Proteomes" id="UP000032266">
    <property type="component" value="Chromosome"/>
</dbReference>